<keyword evidence="18" id="KW-1185">Reference proteome</keyword>
<gene>
    <name evidence="17" type="ORF">QO011_004660</name>
</gene>
<organism evidence="17 18">
    <name type="scientific">Labrys wisconsinensis</name>
    <dbReference type="NCBI Taxonomy" id="425677"/>
    <lineage>
        <taxon>Bacteria</taxon>
        <taxon>Pseudomonadati</taxon>
        <taxon>Pseudomonadota</taxon>
        <taxon>Alphaproteobacteria</taxon>
        <taxon>Hyphomicrobiales</taxon>
        <taxon>Xanthobacteraceae</taxon>
        <taxon>Labrys</taxon>
    </lineage>
</organism>
<dbReference type="RefSeq" id="WP_307277137.1">
    <property type="nucleotide sequence ID" value="NZ_JAUSVX010000009.1"/>
</dbReference>
<accession>A0ABU0JBI8</accession>
<evidence type="ECO:0000256" key="11">
    <source>
        <dbReference type="ARBA" id="ARBA00038053"/>
    </source>
</evidence>
<dbReference type="InterPro" id="IPR001182">
    <property type="entry name" value="FtsW/RodA"/>
</dbReference>
<evidence type="ECO:0000256" key="12">
    <source>
        <dbReference type="ARBA" id="ARBA00041185"/>
    </source>
</evidence>
<keyword evidence="3" id="KW-0808">Transferase</keyword>
<evidence type="ECO:0000256" key="5">
    <source>
        <dbReference type="ARBA" id="ARBA00022960"/>
    </source>
</evidence>
<dbReference type="Proteomes" id="UP001242480">
    <property type="component" value="Unassembled WGS sequence"/>
</dbReference>
<evidence type="ECO:0000256" key="1">
    <source>
        <dbReference type="ARBA" id="ARBA00004141"/>
    </source>
</evidence>
<feature type="transmembrane region" description="Helical" evidence="16">
    <location>
        <begin position="271"/>
        <end position="292"/>
    </location>
</feature>
<name>A0ABU0JBI8_9HYPH</name>
<evidence type="ECO:0000256" key="13">
    <source>
        <dbReference type="ARBA" id="ARBA00041418"/>
    </source>
</evidence>
<comment type="caution">
    <text evidence="17">The sequence shown here is derived from an EMBL/GenBank/DDBJ whole genome shotgun (WGS) entry which is preliminary data.</text>
</comment>
<feature type="transmembrane region" description="Helical" evidence="16">
    <location>
        <begin position="20"/>
        <end position="39"/>
    </location>
</feature>
<evidence type="ECO:0000256" key="3">
    <source>
        <dbReference type="ARBA" id="ARBA00022679"/>
    </source>
</evidence>
<dbReference type="GO" id="GO:0051301">
    <property type="term" value="P:cell division"/>
    <property type="evidence" value="ECO:0007669"/>
    <property type="project" value="UniProtKB-KW"/>
</dbReference>
<feature type="transmembrane region" description="Helical" evidence="16">
    <location>
        <begin position="84"/>
        <end position="104"/>
    </location>
</feature>
<evidence type="ECO:0000256" key="6">
    <source>
        <dbReference type="ARBA" id="ARBA00022984"/>
    </source>
</evidence>
<proteinExistence type="inferred from homology"/>
<dbReference type="PANTHER" id="PTHR30474">
    <property type="entry name" value="CELL CYCLE PROTEIN"/>
    <property type="match status" value="1"/>
</dbReference>
<keyword evidence="4 16" id="KW-0812">Transmembrane</keyword>
<dbReference type="EMBL" id="JAUSVX010000009">
    <property type="protein sequence ID" value="MDQ0471635.1"/>
    <property type="molecule type" value="Genomic_DNA"/>
</dbReference>
<reference evidence="17 18" key="1">
    <citation type="submission" date="2023-07" db="EMBL/GenBank/DDBJ databases">
        <title>Genomic Encyclopedia of Type Strains, Phase IV (KMG-IV): sequencing the most valuable type-strain genomes for metagenomic binning, comparative biology and taxonomic classification.</title>
        <authorList>
            <person name="Goeker M."/>
        </authorList>
    </citation>
    <scope>NUCLEOTIDE SEQUENCE [LARGE SCALE GENOMIC DNA]</scope>
    <source>
        <strain evidence="17 18">DSM 19619</strain>
    </source>
</reference>
<evidence type="ECO:0000256" key="16">
    <source>
        <dbReference type="SAM" id="Phobius"/>
    </source>
</evidence>
<evidence type="ECO:0000256" key="9">
    <source>
        <dbReference type="ARBA" id="ARBA00032370"/>
    </source>
</evidence>
<evidence type="ECO:0000256" key="7">
    <source>
        <dbReference type="ARBA" id="ARBA00022989"/>
    </source>
</evidence>
<keyword evidence="17" id="KW-0131">Cell cycle</keyword>
<evidence type="ECO:0000256" key="15">
    <source>
        <dbReference type="ARBA" id="ARBA00049902"/>
    </source>
</evidence>
<evidence type="ECO:0000256" key="10">
    <source>
        <dbReference type="ARBA" id="ARBA00033270"/>
    </source>
</evidence>
<evidence type="ECO:0000256" key="14">
    <source>
        <dbReference type="ARBA" id="ARBA00044770"/>
    </source>
</evidence>
<evidence type="ECO:0000313" key="17">
    <source>
        <dbReference type="EMBL" id="MDQ0471635.1"/>
    </source>
</evidence>
<feature type="transmembrane region" description="Helical" evidence="16">
    <location>
        <begin position="337"/>
        <end position="358"/>
    </location>
</feature>
<protein>
    <recommendedName>
        <fullName evidence="12">Probable peptidoglycan glycosyltransferase FtsW</fullName>
        <ecNumber evidence="14">2.4.99.28</ecNumber>
    </recommendedName>
    <alternativeName>
        <fullName evidence="13">Cell division protein FtsW</fullName>
    </alternativeName>
    <alternativeName>
        <fullName evidence="10">Cell wall polymerase</fullName>
    </alternativeName>
    <alternativeName>
        <fullName evidence="9">Peptidoglycan polymerase</fullName>
    </alternativeName>
</protein>
<keyword evidence="2" id="KW-0328">Glycosyltransferase</keyword>
<evidence type="ECO:0000256" key="4">
    <source>
        <dbReference type="ARBA" id="ARBA00022692"/>
    </source>
</evidence>
<sequence length="386" mass="42283">MASRAERSAFNEWWWTVDRLMLVALLALMFIGVVLLLAASPAVAERIGIQDIFHFVNRQAIFIPPAIAVMVGMSFLSPPAIRRVSLVVFLIATGLVMATLLFGVEVKGSRRWIFGIQPSEFLKPAFVVLAAWLFSESVKRRDVPGNILAILLLGSSAALLILQPDFGQTMLLSIVWCALFFMAGLHWFWVIGLGGAGVVGIAAAYVLIPHVTARIDKFLNPDGTDNFQVETAMEAFQSGGWLGKGPGEGTVKRILPDSHTDFIGAVTAEEFGILFCMALVAIFAFVVLRGLWHAYKLEDPFCRFATAGLTLLFGLQSSINLMVNLHMMPAKGMTLPFISYGGSSLIAVAYAMGMVLALTRRRPRSDVLAQTWRFREREDELAAEAA</sequence>
<comment type="similarity">
    <text evidence="11">Belongs to the SEDS family. FtsW subfamily.</text>
</comment>
<keyword evidence="8 16" id="KW-0472">Membrane</keyword>
<feature type="transmembrane region" description="Helical" evidence="16">
    <location>
        <begin position="304"/>
        <end position="325"/>
    </location>
</feature>
<evidence type="ECO:0000256" key="2">
    <source>
        <dbReference type="ARBA" id="ARBA00022676"/>
    </source>
</evidence>
<dbReference type="Pfam" id="PF01098">
    <property type="entry name" value="FTSW_RODA_SPOVE"/>
    <property type="match status" value="1"/>
</dbReference>
<keyword evidence="6" id="KW-0573">Peptidoglycan synthesis</keyword>
<keyword evidence="5" id="KW-0133">Cell shape</keyword>
<feature type="transmembrane region" description="Helical" evidence="16">
    <location>
        <begin position="146"/>
        <end position="162"/>
    </location>
</feature>
<evidence type="ECO:0000313" key="18">
    <source>
        <dbReference type="Proteomes" id="UP001242480"/>
    </source>
</evidence>
<dbReference type="EC" id="2.4.99.28" evidence="14"/>
<feature type="transmembrane region" description="Helical" evidence="16">
    <location>
        <begin position="111"/>
        <end position="134"/>
    </location>
</feature>
<keyword evidence="17" id="KW-0132">Cell division</keyword>
<comment type="subcellular location">
    <subcellularLocation>
        <location evidence="1">Membrane</location>
        <topology evidence="1">Multi-pass membrane protein</topology>
    </subcellularLocation>
</comment>
<keyword evidence="7 16" id="KW-1133">Transmembrane helix</keyword>
<dbReference type="PANTHER" id="PTHR30474:SF2">
    <property type="entry name" value="PEPTIDOGLYCAN GLYCOSYLTRANSFERASE FTSW-RELATED"/>
    <property type="match status" value="1"/>
</dbReference>
<comment type="catalytic activity">
    <reaction evidence="15">
        <text>[GlcNAc-(1-&gt;4)-Mur2Ac(oyl-L-Ala-gamma-D-Glu-L-Lys-D-Ala-D-Ala)](n)-di-trans,octa-cis-undecaprenyl diphosphate + beta-D-GlcNAc-(1-&gt;4)-Mur2Ac(oyl-L-Ala-gamma-D-Glu-L-Lys-D-Ala-D-Ala)-di-trans,octa-cis-undecaprenyl diphosphate = [GlcNAc-(1-&gt;4)-Mur2Ac(oyl-L-Ala-gamma-D-Glu-L-Lys-D-Ala-D-Ala)](n+1)-di-trans,octa-cis-undecaprenyl diphosphate + di-trans,octa-cis-undecaprenyl diphosphate + H(+)</text>
        <dbReference type="Rhea" id="RHEA:23708"/>
        <dbReference type="Rhea" id="RHEA-COMP:9602"/>
        <dbReference type="Rhea" id="RHEA-COMP:9603"/>
        <dbReference type="ChEBI" id="CHEBI:15378"/>
        <dbReference type="ChEBI" id="CHEBI:58405"/>
        <dbReference type="ChEBI" id="CHEBI:60033"/>
        <dbReference type="ChEBI" id="CHEBI:78435"/>
        <dbReference type="EC" id="2.4.99.28"/>
    </reaction>
</comment>
<feature type="transmembrane region" description="Helical" evidence="16">
    <location>
        <begin position="174"/>
        <end position="207"/>
    </location>
</feature>
<feature type="transmembrane region" description="Helical" evidence="16">
    <location>
        <begin position="60"/>
        <end position="78"/>
    </location>
</feature>
<evidence type="ECO:0000256" key="8">
    <source>
        <dbReference type="ARBA" id="ARBA00023136"/>
    </source>
</evidence>